<reference evidence="2 3" key="1">
    <citation type="submission" date="2024-09" db="EMBL/GenBank/DDBJ databases">
        <authorList>
            <person name="Sun Q."/>
            <person name="Mori K."/>
        </authorList>
    </citation>
    <scope>NUCLEOTIDE SEQUENCE [LARGE SCALE GENOMIC DNA]</scope>
    <source>
        <strain evidence="2 3">CCM 7650</strain>
    </source>
</reference>
<name>A0ABV6FW57_9BACT</name>
<keyword evidence="2" id="KW-0378">Hydrolase</keyword>
<proteinExistence type="predicted"/>
<gene>
    <name evidence="2" type="ORF">ACFFIP_15570</name>
</gene>
<keyword evidence="3" id="KW-1185">Reference proteome</keyword>
<protein>
    <submittedName>
        <fullName evidence="2">Acyloxyacyl hydrolase</fullName>
    </submittedName>
</protein>
<dbReference type="EMBL" id="JBHLWI010000043">
    <property type="protein sequence ID" value="MFC0264112.1"/>
    <property type="molecule type" value="Genomic_DNA"/>
</dbReference>
<dbReference type="Pfam" id="PF09411">
    <property type="entry name" value="PagL"/>
    <property type="match status" value="1"/>
</dbReference>
<dbReference type="Proteomes" id="UP001589797">
    <property type="component" value="Unassembled WGS sequence"/>
</dbReference>
<keyword evidence="1" id="KW-0732">Signal</keyword>
<dbReference type="Gene3D" id="2.40.160.20">
    <property type="match status" value="1"/>
</dbReference>
<organism evidence="2 3">
    <name type="scientific">Fontibacter flavus</name>
    <dbReference type="NCBI Taxonomy" id="654838"/>
    <lineage>
        <taxon>Bacteria</taxon>
        <taxon>Pseudomonadati</taxon>
        <taxon>Bacteroidota</taxon>
        <taxon>Cytophagia</taxon>
        <taxon>Cytophagales</taxon>
        <taxon>Cyclobacteriaceae</taxon>
        <taxon>Fontibacter</taxon>
    </lineage>
</organism>
<evidence type="ECO:0000313" key="3">
    <source>
        <dbReference type="Proteomes" id="UP001589797"/>
    </source>
</evidence>
<evidence type="ECO:0000256" key="1">
    <source>
        <dbReference type="SAM" id="SignalP"/>
    </source>
</evidence>
<accession>A0ABV6FW57</accession>
<feature type="chain" id="PRO_5045769372" evidence="1">
    <location>
        <begin position="20"/>
        <end position="346"/>
    </location>
</feature>
<feature type="signal peptide" evidence="1">
    <location>
        <begin position="1"/>
        <end position="19"/>
    </location>
</feature>
<comment type="caution">
    <text evidence="2">The sequence shown here is derived from an EMBL/GenBank/DDBJ whole genome shotgun (WGS) entry which is preliminary data.</text>
</comment>
<dbReference type="RefSeq" id="WP_382388620.1">
    <property type="nucleotide sequence ID" value="NZ_JBHLWI010000043.1"/>
</dbReference>
<sequence length="346" mass="39999">MKKIFFLFSLCLFHTYLFAQNVKRLGLEGNYGFIIPHSQDLTRISQTDPFGFSIHYQNLKTDKKNWENCFCFHYLGLQFSYHNFGNPEIIGSASSLTGTFEPILWKNEKWTFSLLSSIGVSYLNKVYNEVSNPENIFFSAPISFLIYLTPKLEYSIATDWGMQMSFSYNHISNGGQRQPNKGINYPMAGLGLVRYFQNNPLPNYEKEVISKKPIYYLESGFSTQQGQDGREPNISLVFAGIKPLTNINGFGAGLELNKDFSLEVENSRIEALMPAPFISHHFLFGKIDFSQRMAMYIHKPVGYNEYIFYQRYVLNYNIMNQFFMGIGLKAHGHVAEHMDLRMGWKF</sequence>
<evidence type="ECO:0000313" key="2">
    <source>
        <dbReference type="EMBL" id="MFC0264112.1"/>
    </source>
</evidence>
<dbReference type="GO" id="GO:0016787">
    <property type="term" value="F:hydrolase activity"/>
    <property type="evidence" value="ECO:0007669"/>
    <property type="project" value="UniProtKB-KW"/>
</dbReference>
<dbReference type="InterPro" id="IPR018550">
    <property type="entry name" value="Lipid-A_deacylase-rel"/>
</dbReference>